<evidence type="ECO:0000259" key="13">
    <source>
        <dbReference type="Pfam" id="PF01514"/>
    </source>
</evidence>
<dbReference type="RefSeq" id="WP_344137180.1">
    <property type="nucleotide sequence ID" value="NZ_BAAALT010000204.1"/>
</dbReference>
<evidence type="ECO:0000256" key="7">
    <source>
        <dbReference type="ARBA" id="ARBA00023136"/>
    </source>
</evidence>
<evidence type="ECO:0000256" key="1">
    <source>
        <dbReference type="ARBA" id="ARBA00004117"/>
    </source>
</evidence>
<keyword evidence="16" id="KW-1185">Reference proteome</keyword>
<feature type="transmembrane region" description="Helical" evidence="12">
    <location>
        <begin position="25"/>
        <end position="45"/>
    </location>
</feature>
<feature type="transmembrane region" description="Helical" evidence="12">
    <location>
        <begin position="428"/>
        <end position="446"/>
    </location>
</feature>
<evidence type="ECO:0000313" key="15">
    <source>
        <dbReference type="EMBL" id="GAA1823573.1"/>
    </source>
</evidence>
<dbReference type="InterPro" id="IPR013556">
    <property type="entry name" value="Flag_M-ring_C"/>
</dbReference>
<feature type="compositionally biased region" description="Gly residues" evidence="11">
    <location>
        <begin position="302"/>
        <end position="311"/>
    </location>
</feature>
<evidence type="ECO:0000313" key="16">
    <source>
        <dbReference type="Proteomes" id="UP001500218"/>
    </source>
</evidence>
<dbReference type="InterPro" id="IPR045851">
    <property type="entry name" value="AMP-bd_C_sf"/>
</dbReference>
<keyword evidence="15" id="KW-0282">Flagellum</keyword>
<dbReference type="Pfam" id="PF01514">
    <property type="entry name" value="YscJ_FliF"/>
    <property type="match status" value="1"/>
</dbReference>
<evidence type="ECO:0000256" key="10">
    <source>
        <dbReference type="SAM" id="Coils"/>
    </source>
</evidence>
<dbReference type="EMBL" id="BAAALT010000204">
    <property type="protein sequence ID" value="GAA1823573.1"/>
    <property type="molecule type" value="Genomic_DNA"/>
</dbReference>
<comment type="function">
    <text evidence="9">The M ring may be actively involved in energy transduction.</text>
</comment>
<dbReference type="Gene3D" id="3.30.300.30">
    <property type="match status" value="1"/>
</dbReference>
<comment type="caution">
    <text evidence="15">The sequence shown here is derived from an EMBL/GenBank/DDBJ whole genome shotgun (WGS) entry which is preliminary data.</text>
</comment>
<dbReference type="PIRSF" id="PIRSF004862">
    <property type="entry name" value="FliF"/>
    <property type="match status" value="1"/>
</dbReference>
<evidence type="ECO:0000256" key="3">
    <source>
        <dbReference type="ARBA" id="ARBA00007971"/>
    </source>
</evidence>
<keyword evidence="8 9" id="KW-0975">Bacterial flagellum</keyword>
<comment type="similarity">
    <text evidence="3 9">Belongs to the FliF family.</text>
</comment>
<evidence type="ECO:0000256" key="11">
    <source>
        <dbReference type="SAM" id="MobiDB-lite"/>
    </source>
</evidence>
<dbReference type="Pfam" id="PF08345">
    <property type="entry name" value="YscJ_FliF_C"/>
    <property type="match status" value="1"/>
</dbReference>
<organism evidence="15 16">
    <name type="scientific">Luedemannella flava</name>
    <dbReference type="NCBI Taxonomy" id="349316"/>
    <lineage>
        <taxon>Bacteria</taxon>
        <taxon>Bacillati</taxon>
        <taxon>Actinomycetota</taxon>
        <taxon>Actinomycetes</taxon>
        <taxon>Micromonosporales</taxon>
        <taxon>Micromonosporaceae</taxon>
        <taxon>Luedemannella</taxon>
    </lineage>
</organism>
<dbReference type="NCBIfam" id="TIGR00206">
    <property type="entry name" value="fliF"/>
    <property type="match status" value="1"/>
</dbReference>
<evidence type="ECO:0000256" key="9">
    <source>
        <dbReference type="PIRNR" id="PIRNR004862"/>
    </source>
</evidence>
<sequence>MLDRLPKSLRRLLATFGSFSPGQKAVTIAGVIALVVGGFFFATWASKPAYAPLFSNLSSADAGAVVEELSAEGIAYELADGGQTVMVPKESVYELRVKLSGKGLPAEADSGYSLLDKQGITTSEFMQHVSYQRALEGELAKTIGAIDGIKSANVHLVIPQKDVFSDDEKKPTASVLVTEQTGQSLDQGQVQAIVHLVSASIEGLDADQVTVANSNGTVLSTGGGETPAAAGDLRSQQTTEYEKRLNSALQAMLTSVVGQGHSVVTTTADLDFDQTETKTQRYTADKDTPPLSQHRKTEAYNGTGGAAGGVLGPDNIQVPNNAANGDGTYTSTDETTNNAVGVVTETRKSAPGNVRKLSVSVLLDSTTATAVNTGEVEKLVSSAVGLDLGRGDSIAVTSMPFDDSAAEQSAAEQAAAARAEQAKQLDEYVRAGVLGVILLVLLFLAWRYKRRANKRAGLSKAERAQIEQMQAELAKAKARVEAAERLADAKEAANNPTVPVVVPLEFDVDELRARQRDLTVLAERKPAEVAQLLRGWLAERRP</sequence>
<keyword evidence="10" id="KW-0175">Coiled coil</keyword>
<keyword evidence="4" id="KW-1003">Cell membrane</keyword>
<evidence type="ECO:0000256" key="5">
    <source>
        <dbReference type="ARBA" id="ARBA00022692"/>
    </source>
</evidence>
<dbReference type="Proteomes" id="UP001500218">
    <property type="component" value="Unassembled WGS sequence"/>
</dbReference>
<keyword evidence="7 12" id="KW-0472">Membrane</keyword>
<protein>
    <recommendedName>
        <fullName evidence="9">Flagellar M-ring protein</fullName>
    </recommendedName>
</protein>
<evidence type="ECO:0000256" key="6">
    <source>
        <dbReference type="ARBA" id="ARBA00022989"/>
    </source>
</evidence>
<gene>
    <name evidence="15" type="primary">fliF</name>
    <name evidence="15" type="ORF">GCM10009682_49820</name>
</gene>
<feature type="compositionally biased region" description="Basic and acidic residues" evidence="11">
    <location>
        <begin position="279"/>
        <end position="288"/>
    </location>
</feature>
<keyword evidence="5 12" id="KW-0812">Transmembrane</keyword>
<dbReference type="InterPro" id="IPR006182">
    <property type="entry name" value="FliF_N_dom"/>
</dbReference>
<dbReference type="InterPro" id="IPR000067">
    <property type="entry name" value="FlgMring_FliF"/>
</dbReference>
<evidence type="ECO:0000259" key="14">
    <source>
        <dbReference type="Pfam" id="PF08345"/>
    </source>
</evidence>
<keyword evidence="15" id="KW-0969">Cilium</keyword>
<feature type="domain" description="Flagellar M-ring C-terminal" evidence="14">
    <location>
        <begin position="253"/>
        <end position="401"/>
    </location>
</feature>
<comment type="subcellular location">
    <subcellularLocation>
        <location evidence="1 9">Bacterial flagellum basal body</location>
    </subcellularLocation>
    <subcellularLocation>
        <location evidence="2">Cell membrane</location>
        <topology evidence="2">Multi-pass membrane protein</topology>
    </subcellularLocation>
</comment>
<evidence type="ECO:0000256" key="12">
    <source>
        <dbReference type="SAM" id="Phobius"/>
    </source>
</evidence>
<accession>A0ABP4YMA2</accession>
<keyword evidence="6 12" id="KW-1133">Transmembrane helix</keyword>
<evidence type="ECO:0000256" key="8">
    <source>
        <dbReference type="ARBA" id="ARBA00023143"/>
    </source>
</evidence>
<feature type="coiled-coil region" evidence="10">
    <location>
        <begin position="459"/>
        <end position="493"/>
    </location>
</feature>
<feature type="region of interest" description="Disordered" evidence="11">
    <location>
        <begin position="279"/>
        <end position="312"/>
    </location>
</feature>
<name>A0ABP4YMA2_9ACTN</name>
<dbReference type="PANTHER" id="PTHR30046:SF0">
    <property type="entry name" value="FLAGELLAR M-RING PROTEIN"/>
    <property type="match status" value="1"/>
</dbReference>
<dbReference type="PANTHER" id="PTHR30046">
    <property type="entry name" value="FLAGELLAR M-RING PROTEIN"/>
    <property type="match status" value="1"/>
</dbReference>
<proteinExistence type="inferred from homology"/>
<evidence type="ECO:0000256" key="4">
    <source>
        <dbReference type="ARBA" id="ARBA00022475"/>
    </source>
</evidence>
<feature type="domain" description="Flagellar M-ring N-terminal" evidence="13">
    <location>
        <begin position="46"/>
        <end position="220"/>
    </location>
</feature>
<keyword evidence="15" id="KW-0966">Cell projection</keyword>
<reference evidence="16" key="1">
    <citation type="journal article" date="2019" name="Int. J. Syst. Evol. Microbiol.">
        <title>The Global Catalogue of Microorganisms (GCM) 10K type strain sequencing project: providing services to taxonomists for standard genome sequencing and annotation.</title>
        <authorList>
            <consortium name="The Broad Institute Genomics Platform"/>
            <consortium name="The Broad Institute Genome Sequencing Center for Infectious Disease"/>
            <person name="Wu L."/>
            <person name="Ma J."/>
        </authorList>
    </citation>
    <scope>NUCLEOTIDE SEQUENCE [LARGE SCALE GENOMIC DNA]</scope>
    <source>
        <strain evidence="16">JCM 13250</strain>
    </source>
</reference>
<evidence type="ECO:0000256" key="2">
    <source>
        <dbReference type="ARBA" id="ARBA00004651"/>
    </source>
</evidence>
<dbReference type="PRINTS" id="PR01009">
    <property type="entry name" value="FLGMRINGFLIF"/>
</dbReference>
<dbReference type="InterPro" id="IPR043427">
    <property type="entry name" value="YscJ/FliF"/>
</dbReference>